<comment type="caution">
    <text evidence="1">The sequence shown here is derived from an EMBL/GenBank/DDBJ whole genome shotgun (WGS) entry which is preliminary data.</text>
</comment>
<proteinExistence type="predicted"/>
<evidence type="ECO:0000313" key="2">
    <source>
        <dbReference type="Proteomes" id="UP001168821"/>
    </source>
</evidence>
<accession>A0AA38IB14</accession>
<reference evidence="1" key="1">
    <citation type="journal article" date="2023" name="G3 (Bethesda)">
        <title>Whole genome assemblies of Zophobas morio and Tenebrio molitor.</title>
        <authorList>
            <person name="Kaur S."/>
            <person name="Stinson S.A."/>
            <person name="diCenzo G.C."/>
        </authorList>
    </citation>
    <scope>NUCLEOTIDE SEQUENCE</scope>
    <source>
        <strain evidence="1">QUZm001</strain>
    </source>
</reference>
<sequence length="104" mass="11989">MTIYTAIRYKTILEELDWILSTLLDSTRVPNNNRSGRWPLFKPKLPFWMFRDRGLSGIPIATSASKLFFSERYPAAVIDDKSPINAVHTRTHRRRTGAAYGFLS</sequence>
<protein>
    <submittedName>
        <fullName evidence="1">Uncharacterized protein</fullName>
    </submittedName>
</protein>
<name>A0AA38IB14_9CUCU</name>
<evidence type="ECO:0000313" key="1">
    <source>
        <dbReference type="EMBL" id="KAJ3652158.1"/>
    </source>
</evidence>
<gene>
    <name evidence="1" type="ORF">Zmor_018148</name>
</gene>
<dbReference type="EMBL" id="JALNTZ010000005">
    <property type="protein sequence ID" value="KAJ3652158.1"/>
    <property type="molecule type" value="Genomic_DNA"/>
</dbReference>
<dbReference type="Proteomes" id="UP001168821">
    <property type="component" value="Unassembled WGS sequence"/>
</dbReference>
<keyword evidence="2" id="KW-1185">Reference proteome</keyword>
<dbReference type="AlphaFoldDB" id="A0AA38IB14"/>
<organism evidence="1 2">
    <name type="scientific">Zophobas morio</name>
    <dbReference type="NCBI Taxonomy" id="2755281"/>
    <lineage>
        <taxon>Eukaryota</taxon>
        <taxon>Metazoa</taxon>
        <taxon>Ecdysozoa</taxon>
        <taxon>Arthropoda</taxon>
        <taxon>Hexapoda</taxon>
        <taxon>Insecta</taxon>
        <taxon>Pterygota</taxon>
        <taxon>Neoptera</taxon>
        <taxon>Endopterygota</taxon>
        <taxon>Coleoptera</taxon>
        <taxon>Polyphaga</taxon>
        <taxon>Cucujiformia</taxon>
        <taxon>Tenebrionidae</taxon>
        <taxon>Zophobas</taxon>
    </lineage>
</organism>